<protein>
    <submittedName>
        <fullName evidence="1">Uncharacterized protein</fullName>
    </submittedName>
</protein>
<keyword evidence="2" id="KW-1185">Reference proteome</keyword>
<dbReference type="EMBL" id="QKWP01002073">
    <property type="protein sequence ID" value="RIB04977.1"/>
    <property type="molecule type" value="Genomic_DNA"/>
</dbReference>
<comment type="caution">
    <text evidence="1">The sequence shown here is derived from an EMBL/GenBank/DDBJ whole genome shotgun (WGS) entry which is preliminary data.</text>
</comment>
<sequence length="71" mass="8013">MLGKDSIGHPSAQKIIEILAESKSDEILKNQSIHIKTYSDIIYKSKFIEFTASFLSSELNNLNIEDVQITN</sequence>
<evidence type="ECO:0000313" key="2">
    <source>
        <dbReference type="Proteomes" id="UP000266673"/>
    </source>
</evidence>
<gene>
    <name evidence="1" type="ORF">C2G38_2220920</name>
</gene>
<reference evidence="1 2" key="1">
    <citation type="submission" date="2018-06" db="EMBL/GenBank/DDBJ databases">
        <title>Comparative genomics reveals the genomic features of Rhizophagus irregularis, R. cerebriforme, R. diaphanum and Gigaspora rosea, and their symbiotic lifestyle signature.</title>
        <authorList>
            <person name="Morin E."/>
            <person name="San Clemente H."/>
            <person name="Chen E.C.H."/>
            <person name="De La Providencia I."/>
            <person name="Hainaut M."/>
            <person name="Kuo A."/>
            <person name="Kohler A."/>
            <person name="Murat C."/>
            <person name="Tang N."/>
            <person name="Roy S."/>
            <person name="Loubradou J."/>
            <person name="Henrissat B."/>
            <person name="Grigoriev I.V."/>
            <person name="Corradi N."/>
            <person name="Roux C."/>
            <person name="Martin F.M."/>
        </authorList>
    </citation>
    <scope>NUCLEOTIDE SEQUENCE [LARGE SCALE GENOMIC DNA]</scope>
    <source>
        <strain evidence="1 2">DAOM 194757</strain>
    </source>
</reference>
<name>A0A397U7A9_9GLOM</name>
<dbReference type="Proteomes" id="UP000266673">
    <property type="component" value="Unassembled WGS sequence"/>
</dbReference>
<organism evidence="1 2">
    <name type="scientific">Gigaspora rosea</name>
    <dbReference type="NCBI Taxonomy" id="44941"/>
    <lineage>
        <taxon>Eukaryota</taxon>
        <taxon>Fungi</taxon>
        <taxon>Fungi incertae sedis</taxon>
        <taxon>Mucoromycota</taxon>
        <taxon>Glomeromycotina</taxon>
        <taxon>Glomeromycetes</taxon>
        <taxon>Diversisporales</taxon>
        <taxon>Gigasporaceae</taxon>
        <taxon>Gigaspora</taxon>
    </lineage>
</organism>
<accession>A0A397U7A9</accession>
<proteinExistence type="predicted"/>
<evidence type="ECO:0000313" key="1">
    <source>
        <dbReference type="EMBL" id="RIB04977.1"/>
    </source>
</evidence>
<dbReference type="AlphaFoldDB" id="A0A397U7A9"/>